<protein>
    <recommendedName>
        <fullName evidence="3">KTSC domain-containing protein</fullName>
    </recommendedName>
</protein>
<dbReference type="AlphaFoldDB" id="I8T7A1"/>
<gene>
    <name evidence="1" type="ORF">WQQ_34220</name>
</gene>
<accession>I8T7A1</accession>
<dbReference type="STRING" id="1172194.WQQ_34220"/>
<reference evidence="1 2" key="1">
    <citation type="journal article" date="2012" name="J. Bacteriol.">
        <title>Genome Sequence of n-Alkane-Degrading Hydrocarboniphaga effusa Strain AP103T (ATCC BAA-332T).</title>
        <authorList>
            <person name="Chang H.K."/>
            <person name="Zylstra G.J."/>
            <person name="Chae J.C."/>
        </authorList>
    </citation>
    <scope>NUCLEOTIDE SEQUENCE [LARGE SCALE GENOMIC DNA]</scope>
    <source>
        <strain evidence="1 2">AP103</strain>
    </source>
</reference>
<keyword evidence="2" id="KW-1185">Reference proteome</keyword>
<dbReference type="Proteomes" id="UP000003704">
    <property type="component" value="Unassembled WGS sequence"/>
</dbReference>
<comment type="caution">
    <text evidence="1">The sequence shown here is derived from an EMBL/GenBank/DDBJ whole genome shotgun (WGS) entry which is preliminary data.</text>
</comment>
<evidence type="ECO:0000313" key="1">
    <source>
        <dbReference type="EMBL" id="EIT69840.1"/>
    </source>
</evidence>
<proteinExistence type="predicted"/>
<dbReference type="PATRIC" id="fig|1172194.4.peg.3321"/>
<dbReference type="RefSeq" id="WP_007186361.1">
    <property type="nucleotide sequence ID" value="NZ_AKGD01000002.1"/>
</dbReference>
<name>I8T7A1_9GAMM</name>
<evidence type="ECO:0000313" key="2">
    <source>
        <dbReference type="Proteomes" id="UP000003704"/>
    </source>
</evidence>
<organism evidence="1 2">
    <name type="scientific">Hydrocarboniphaga effusa AP103</name>
    <dbReference type="NCBI Taxonomy" id="1172194"/>
    <lineage>
        <taxon>Bacteria</taxon>
        <taxon>Pseudomonadati</taxon>
        <taxon>Pseudomonadota</taxon>
        <taxon>Gammaproteobacteria</taxon>
        <taxon>Nevskiales</taxon>
        <taxon>Nevskiaceae</taxon>
        <taxon>Hydrocarboniphaga</taxon>
    </lineage>
</organism>
<dbReference type="EMBL" id="AKGD01000002">
    <property type="protein sequence ID" value="EIT69840.1"/>
    <property type="molecule type" value="Genomic_DNA"/>
</dbReference>
<dbReference type="OrthoDB" id="7775479at2"/>
<evidence type="ECO:0008006" key="3">
    <source>
        <dbReference type="Google" id="ProtNLM"/>
    </source>
</evidence>
<sequence length="74" mass="8482">MERYRNLSGESGVVAYEAGVDFIRVRFAGGDIYRYDRTRPGARHVERMKRLAQSGRGLSTYISQHVHMAYASKE</sequence>